<proteinExistence type="predicted"/>
<dbReference type="AlphaFoldDB" id="W9S2D3"/>
<name>W9S2D3_9ROSA</name>
<reference evidence="2" key="1">
    <citation type="submission" date="2013-01" db="EMBL/GenBank/DDBJ databases">
        <title>Draft Genome Sequence of a Mulberry Tree, Morus notabilis C.K. Schneid.</title>
        <authorList>
            <person name="He N."/>
            <person name="Zhao S."/>
        </authorList>
    </citation>
    <scope>NUCLEOTIDE SEQUENCE</scope>
</reference>
<organism evidence="1 2">
    <name type="scientific">Morus notabilis</name>
    <dbReference type="NCBI Taxonomy" id="981085"/>
    <lineage>
        <taxon>Eukaryota</taxon>
        <taxon>Viridiplantae</taxon>
        <taxon>Streptophyta</taxon>
        <taxon>Embryophyta</taxon>
        <taxon>Tracheophyta</taxon>
        <taxon>Spermatophyta</taxon>
        <taxon>Magnoliopsida</taxon>
        <taxon>eudicotyledons</taxon>
        <taxon>Gunneridae</taxon>
        <taxon>Pentapetalae</taxon>
        <taxon>rosids</taxon>
        <taxon>fabids</taxon>
        <taxon>Rosales</taxon>
        <taxon>Moraceae</taxon>
        <taxon>Moreae</taxon>
        <taxon>Morus</taxon>
    </lineage>
</organism>
<dbReference type="Proteomes" id="UP000030645">
    <property type="component" value="Unassembled WGS sequence"/>
</dbReference>
<sequence length="85" mass="9108">MSLITKSTNKSILNPKPKDLKEELEVNFLAFNNNDKGSDGARGCGALGQWGLPLGGHWCNEGRREGADTGCVGRASKGCFPLIFL</sequence>
<keyword evidence="2" id="KW-1185">Reference proteome</keyword>
<dbReference type="EMBL" id="KE344887">
    <property type="protein sequence ID" value="EXB83846.1"/>
    <property type="molecule type" value="Genomic_DNA"/>
</dbReference>
<accession>W9S2D3</accession>
<gene>
    <name evidence="1" type="ORF">L484_023453</name>
</gene>
<evidence type="ECO:0000313" key="2">
    <source>
        <dbReference type="Proteomes" id="UP000030645"/>
    </source>
</evidence>
<protein>
    <submittedName>
        <fullName evidence="1">Uncharacterized protein</fullName>
    </submittedName>
</protein>
<evidence type="ECO:0000313" key="1">
    <source>
        <dbReference type="EMBL" id="EXB83846.1"/>
    </source>
</evidence>